<evidence type="ECO:0000313" key="3">
    <source>
        <dbReference type="Proteomes" id="UP000061432"/>
    </source>
</evidence>
<sequence length="80" mass="8555">MQMDQPLENAEAHNERVGQTRPVARPTAAGVTAALALQTRECPGVVRLQPALIGPLQNIGTSIVRVGLSEKVQRELMQAA</sequence>
<gene>
    <name evidence="2" type="ORF">Maq22A_c18290</name>
</gene>
<dbReference type="AlphaFoldDB" id="A0A0C6F2D7"/>
<dbReference type="PATRIC" id="fig|270351.10.peg.3529"/>
<name>A0A0C6F2D7_9HYPH</name>
<protein>
    <submittedName>
        <fullName evidence="2">Uncharacterized protein</fullName>
    </submittedName>
</protein>
<proteinExistence type="predicted"/>
<evidence type="ECO:0000313" key="2">
    <source>
        <dbReference type="EMBL" id="BAQ46751.1"/>
    </source>
</evidence>
<feature type="region of interest" description="Disordered" evidence="1">
    <location>
        <begin position="1"/>
        <end position="25"/>
    </location>
</feature>
<evidence type="ECO:0000256" key="1">
    <source>
        <dbReference type="SAM" id="MobiDB-lite"/>
    </source>
</evidence>
<dbReference type="EMBL" id="AP014704">
    <property type="protein sequence ID" value="BAQ46751.1"/>
    <property type="molecule type" value="Genomic_DNA"/>
</dbReference>
<reference evidence="3" key="2">
    <citation type="submission" date="2015-01" db="EMBL/GenBank/DDBJ databases">
        <title>Complete genome sequence of Methylobacterium aquaticum strain 22A.</title>
        <authorList>
            <person name="Tani A."/>
            <person name="Ogura Y."/>
            <person name="Hayashi T."/>
        </authorList>
    </citation>
    <scope>NUCLEOTIDE SEQUENCE [LARGE SCALE GENOMIC DNA]</scope>
    <source>
        <strain evidence="3">MA-22A</strain>
    </source>
</reference>
<dbReference type="KEGG" id="maqu:Maq22A_c18290"/>
<accession>A0A0C6F2D7</accession>
<dbReference type="Proteomes" id="UP000061432">
    <property type="component" value="Chromosome"/>
</dbReference>
<reference evidence="2 3" key="1">
    <citation type="journal article" date="2015" name="Genome Announc.">
        <title>Complete Genome Sequence of Methylobacterium aquaticum Strain 22A, Isolated from Racomitrium japonicum Moss.</title>
        <authorList>
            <person name="Tani A."/>
            <person name="Ogura Y."/>
            <person name="Hayashi T."/>
            <person name="Kimbara K."/>
        </authorList>
    </citation>
    <scope>NUCLEOTIDE SEQUENCE [LARGE SCALE GENOMIC DNA]</scope>
    <source>
        <strain evidence="2 3">MA-22A</strain>
    </source>
</reference>
<organism evidence="2 3">
    <name type="scientific">Methylobacterium aquaticum</name>
    <dbReference type="NCBI Taxonomy" id="270351"/>
    <lineage>
        <taxon>Bacteria</taxon>
        <taxon>Pseudomonadati</taxon>
        <taxon>Pseudomonadota</taxon>
        <taxon>Alphaproteobacteria</taxon>
        <taxon>Hyphomicrobiales</taxon>
        <taxon>Methylobacteriaceae</taxon>
        <taxon>Methylobacterium</taxon>
    </lineage>
</organism>